<dbReference type="Proteomes" id="UP001162131">
    <property type="component" value="Unassembled WGS sequence"/>
</dbReference>
<evidence type="ECO:0000313" key="2">
    <source>
        <dbReference type="Proteomes" id="UP001162131"/>
    </source>
</evidence>
<keyword evidence="2" id="KW-1185">Reference proteome</keyword>
<protein>
    <submittedName>
        <fullName evidence="1">Uncharacterized protein</fullName>
    </submittedName>
</protein>
<dbReference type="AlphaFoldDB" id="A0AAU9K497"/>
<organism evidence="1 2">
    <name type="scientific">Blepharisma stoltei</name>
    <dbReference type="NCBI Taxonomy" id="1481888"/>
    <lineage>
        <taxon>Eukaryota</taxon>
        <taxon>Sar</taxon>
        <taxon>Alveolata</taxon>
        <taxon>Ciliophora</taxon>
        <taxon>Postciliodesmatophora</taxon>
        <taxon>Heterotrichea</taxon>
        <taxon>Heterotrichida</taxon>
        <taxon>Blepharismidae</taxon>
        <taxon>Blepharisma</taxon>
    </lineage>
</organism>
<evidence type="ECO:0000313" key="1">
    <source>
        <dbReference type="EMBL" id="CAG9327977.1"/>
    </source>
</evidence>
<name>A0AAU9K497_9CILI</name>
<reference evidence="1" key="1">
    <citation type="submission" date="2021-09" db="EMBL/GenBank/DDBJ databases">
        <authorList>
            <consortium name="AG Swart"/>
            <person name="Singh M."/>
            <person name="Singh A."/>
            <person name="Seah K."/>
            <person name="Emmerich C."/>
        </authorList>
    </citation>
    <scope>NUCLEOTIDE SEQUENCE</scope>
    <source>
        <strain evidence="1">ATCC30299</strain>
    </source>
</reference>
<sequence>MTLSMISASSSISSDKYWSSLSTSPNLCFFFLLEESVASGTKTGFVKTKNDKDSSLIYSLASLSLAFSATCKGNAKAFNSFVWLVIIVSGLCKDSRVRE</sequence>
<proteinExistence type="predicted"/>
<comment type="caution">
    <text evidence="1">The sequence shown here is derived from an EMBL/GenBank/DDBJ whole genome shotgun (WGS) entry which is preliminary data.</text>
</comment>
<gene>
    <name evidence="1" type="ORF">BSTOLATCC_MIC44597</name>
</gene>
<accession>A0AAU9K497</accession>
<dbReference type="EMBL" id="CAJZBQ010000044">
    <property type="protein sequence ID" value="CAG9327977.1"/>
    <property type="molecule type" value="Genomic_DNA"/>
</dbReference>